<evidence type="ECO:0000256" key="1">
    <source>
        <dbReference type="SAM" id="Phobius"/>
    </source>
</evidence>
<name>A0A917ZEF1_9GAMM</name>
<evidence type="ECO:0000313" key="3">
    <source>
        <dbReference type="Proteomes" id="UP000599578"/>
    </source>
</evidence>
<dbReference type="Proteomes" id="UP000599578">
    <property type="component" value="Unassembled WGS sequence"/>
</dbReference>
<dbReference type="EMBL" id="BMLT01000004">
    <property type="protein sequence ID" value="GGO81475.1"/>
    <property type="molecule type" value="Genomic_DNA"/>
</dbReference>
<comment type="caution">
    <text evidence="2">The sequence shown here is derived from an EMBL/GenBank/DDBJ whole genome shotgun (WGS) entry which is preliminary data.</text>
</comment>
<reference evidence="2 3" key="1">
    <citation type="journal article" date="2014" name="Int. J. Syst. Evol. Microbiol.">
        <title>Complete genome sequence of Corynebacterium casei LMG S-19264T (=DSM 44701T), isolated from a smear-ripened cheese.</title>
        <authorList>
            <consortium name="US DOE Joint Genome Institute (JGI-PGF)"/>
            <person name="Walter F."/>
            <person name="Albersmeier A."/>
            <person name="Kalinowski J."/>
            <person name="Ruckert C."/>
        </authorList>
    </citation>
    <scope>NUCLEOTIDE SEQUENCE [LARGE SCALE GENOMIC DNA]</scope>
    <source>
        <strain evidence="2 3">CGMCC 1.7286</strain>
    </source>
</reference>
<protein>
    <submittedName>
        <fullName evidence="2">Uncharacterized protein</fullName>
    </submittedName>
</protein>
<accession>A0A917ZEF1</accession>
<keyword evidence="1" id="KW-0472">Membrane</keyword>
<gene>
    <name evidence="2" type="ORF">GCM10011348_20600</name>
</gene>
<evidence type="ECO:0000313" key="2">
    <source>
        <dbReference type="EMBL" id="GGO81475.1"/>
    </source>
</evidence>
<keyword evidence="1" id="KW-1133">Transmembrane helix</keyword>
<sequence length="935" mass="102523">MQSTMKHRALRILRVLVLVEVAYLVLANLALNLPLTQALLNQHRPDKYRVQWERAWTWYPFRVYARGIVAGGQTSSQQWQIEVSKACASVSAVSLLRRTLRISAAQVEDVDFRLRPRLRPDRDDSAVRAFYPTIPGWDPDLLAVPRVRKPGPGWNLVVEDLRANGDHRLWIRQVQGELSGVLSAKPNYRFRGGPFSLAHGAADIGLSSLSINGQPAVSRGGTVRGSFEMAPFVPSQNRGAKWLAFLNVDADVDLEVESLDFLDTYLRRFNGMELDGRGNWRGRLRYGQGELLDGTAMTVSASELDLNASPYRVAGSGQIRFGSAQDDPASLSVGILFGDLSTFHGGTRTPLFSGQNLAIEIRGDNRILPDQQWRSGHERVTVRIPSVTVPDLNAFQYLLPTRWPARLNGGSGELAAEATFSATQFSADLRLLSHDADVALSDYRFATTLDLGVRARAGASQTASIDLSGSYLRLDDARLVREPAKTAALPVPARQEYSAWNASLSIPRGVLGISMDATGAGQQRFADLARELKGRQLRDVLADSDAELEVNLDVSDLGWLNLLFRNPLGLEVSGAGEAQAQLRMRSGWLAKGTRVAIRPRALQVQLLDYVAEGEGSVTLAVERGGETPDLALEAVLMDSRLRRRNETQAVIEQVELELRGRAQSVSLGSEARLSAIDVRIPSARVSDMTVYNRYIPEAVPLRLSAGEAQLSADIRLEREAASGYVRLVTEGLQSRLDDQSISGELTLDVNLAGGAPANMAFDISGSSLQLDDFRVAGEEQRFDEVGWAARFDLDRGQVVWKEPVRLDADGRISLQDSRPIVALLANQRGRYGWIEKLLTTGSIAGRAQLRAAGDTVAIPYAFASSDKIDLGAKGVMTGLGREGMLFVRYRKLRGVLKVKDGERNFDVFGAQQKFADYVPGETGVFTPREPANKSQ</sequence>
<keyword evidence="3" id="KW-1185">Reference proteome</keyword>
<feature type="transmembrane region" description="Helical" evidence="1">
    <location>
        <begin position="12"/>
        <end position="31"/>
    </location>
</feature>
<dbReference type="AlphaFoldDB" id="A0A917ZEF1"/>
<proteinExistence type="predicted"/>
<keyword evidence="1" id="KW-0812">Transmembrane</keyword>
<organism evidence="2 3">
    <name type="scientific">Marinobacterium nitratireducens</name>
    <dbReference type="NCBI Taxonomy" id="518897"/>
    <lineage>
        <taxon>Bacteria</taxon>
        <taxon>Pseudomonadati</taxon>
        <taxon>Pseudomonadota</taxon>
        <taxon>Gammaproteobacteria</taxon>
        <taxon>Oceanospirillales</taxon>
        <taxon>Oceanospirillaceae</taxon>
        <taxon>Marinobacterium</taxon>
    </lineage>
</organism>